<dbReference type="Pfam" id="PF19833">
    <property type="entry name" value="RecG_dom3_C"/>
    <property type="match status" value="1"/>
</dbReference>
<evidence type="ECO:0000256" key="8">
    <source>
        <dbReference type="ARBA" id="ARBA00049819"/>
    </source>
</evidence>
<evidence type="ECO:0000256" key="7">
    <source>
        <dbReference type="ARBA" id="ARBA00023204"/>
    </source>
</evidence>
<accession>A0ABY8G2F0</accession>
<dbReference type="SMART" id="SM00490">
    <property type="entry name" value="HELICc"/>
    <property type="match status" value="1"/>
</dbReference>
<dbReference type="GO" id="GO:0003678">
    <property type="term" value="F:DNA helicase activity"/>
    <property type="evidence" value="ECO:0007669"/>
    <property type="project" value="UniProtKB-EC"/>
</dbReference>
<dbReference type="PANTHER" id="PTHR47964">
    <property type="entry name" value="ATP-DEPENDENT DNA HELICASE HOMOLOG RECG, CHLOROPLASTIC"/>
    <property type="match status" value="1"/>
</dbReference>
<keyword evidence="5" id="KW-0067">ATP-binding</keyword>
<dbReference type="InterPro" id="IPR014001">
    <property type="entry name" value="Helicase_ATP-bd"/>
</dbReference>
<dbReference type="SUPFAM" id="SSF52540">
    <property type="entry name" value="P-loop containing nucleoside triphosphate hydrolases"/>
    <property type="match status" value="2"/>
</dbReference>
<name>A0ABY8G2F0_9ACTO</name>
<dbReference type="InterPro" id="IPR011545">
    <property type="entry name" value="DEAD/DEAH_box_helicase_dom"/>
</dbReference>
<sequence length="729" mass="78625">MTVAATRAEQRAPLGRSLERFLGKKTAAAFEKLNIVTVADLLLHVPFRLAHRGQLMSIEHVSEGQSVTVIGSVMTSTLRPMNARRGFILTVVISDGVRDLSLTFFGKNPRPLKFHESRLQPGTVAVFSGTISTYRGTLQLHHPDYELLDNEGQFDPDAIARPIPIYHASTSLPSWKIAKAIEVVLPQVSPQDVPDPLPASYRALHQLPAKFDALRILHTPQNDEEWNSAMGRMRHEEAFVLQTVLATRRTAAEETAAIAMPRRDVGVLADFDARLPWSLTEGQIEVGEEIARDLASTVPMRRLLQGDVGAGKTVVALRALLQAVDAGRQGVLLAPTEVLAAQHLQTLQTLLGDLALGGQLMAPDHAVQLEYLVGSLSAKERRVALANIASGAAGIVVGTHALLQEHVHIPFLGCVVVDEQHRFGVDQRDALARGAHLLVMTATPIPRTIAMTTFGDLDVSTLRQVPSGRAGVTTNLVASSKRAWMERVWQRAREEIDAGGRVFVVCPRISADDDEDDFEPAEDLFGHSVPLASVERTIAELAQNPALSDVAMGAVHGRMSADEKDSAMTDFISGQSPLLVATTVIEVGVDVPEATMMVILDADRFGLAQLHQLRGRIGRGQKPGLCLAVHNSAPGTLAYERLEAFAGTTDGFQLANVDLELRSEGDVLGSNQSGTTSTLRFLSVSRDASIIEAARQSAVELVSRDPYLTTEPALAAAVASAHADYIEKG</sequence>
<dbReference type="Pfam" id="PF00271">
    <property type="entry name" value="Helicase_C"/>
    <property type="match status" value="1"/>
</dbReference>
<evidence type="ECO:0000313" key="12">
    <source>
        <dbReference type="Proteomes" id="UP001215216"/>
    </source>
</evidence>
<dbReference type="InterPro" id="IPR047112">
    <property type="entry name" value="RecG/Mfd"/>
</dbReference>
<dbReference type="Gene3D" id="2.40.50.140">
    <property type="entry name" value="Nucleic acid-binding proteins"/>
    <property type="match status" value="1"/>
</dbReference>
<keyword evidence="12" id="KW-1185">Reference proteome</keyword>
<evidence type="ECO:0000313" key="11">
    <source>
        <dbReference type="EMBL" id="WFM83969.1"/>
    </source>
</evidence>
<dbReference type="Pfam" id="PF17191">
    <property type="entry name" value="RecG_wedge"/>
    <property type="match status" value="1"/>
</dbReference>
<dbReference type="InterPro" id="IPR033454">
    <property type="entry name" value="RecG_wedge"/>
</dbReference>
<proteinExistence type="predicted"/>
<keyword evidence="2" id="KW-0227">DNA damage</keyword>
<evidence type="ECO:0000256" key="6">
    <source>
        <dbReference type="ARBA" id="ARBA00023125"/>
    </source>
</evidence>
<feature type="domain" description="Helicase ATP-binding" evidence="9">
    <location>
        <begin position="293"/>
        <end position="462"/>
    </location>
</feature>
<dbReference type="GO" id="GO:0016787">
    <property type="term" value="F:hydrolase activity"/>
    <property type="evidence" value="ECO:0007669"/>
    <property type="project" value="UniProtKB-KW"/>
</dbReference>
<keyword evidence="1" id="KW-0547">Nucleotide-binding</keyword>
<keyword evidence="6" id="KW-0238">DNA-binding</keyword>
<gene>
    <name evidence="11" type="ORF">P7079_03055</name>
</gene>
<dbReference type="Proteomes" id="UP001215216">
    <property type="component" value="Chromosome"/>
</dbReference>
<organism evidence="11 12">
    <name type="scientific">Arcanobacterium canis</name>
    <dbReference type="NCBI Taxonomy" id="999183"/>
    <lineage>
        <taxon>Bacteria</taxon>
        <taxon>Bacillati</taxon>
        <taxon>Actinomycetota</taxon>
        <taxon>Actinomycetes</taxon>
        <taxon>Actinomycetales</taxon>
        <taxon>Actinomycetaceae</taxon>
        <taxon>Arcanobacterium</taxon>
    </lineage>
</organism>
<evidence type="ECO:0000256" key="5">
    <source>
        <dbReference type="ARBA" id="ARBA00022840"/>
    </source>
</evidence>
<reference evidence="11 12" key="1">
    <citation type="submission" date="2023-03" db="EMBL/GenBank/DDBJ databases">
        <title>Complete genome of Arcanobacterium canis strain DSM 25104 isolated in 2010 from a canine otitis externa in Germany.</title>
        <authorList>
            <person name="Borowiak M."/>
            <person name="Kreitlow A."/>
            <person name="Malorny B."/>
            <person name="Laemmler C."/>
            <person name="Prenger-Berninghoff E."/>
            <person name="Ploetz M."/>
            <person name="Abdulmawjood A."/>
        </authorList>
    </citation>
    <scope>NUCLEOTIDE SEQUENCE [LARGE SCALE GENOMIC DNA]</scope>
    <source>
        <strain evidence="11 12">DSM 25104</strain>
    </source>
</reference>
<feature type="domain" description="Helicase C-terminal" evidence="10">
    <location>
        <begin position="480"/>
        <end position="660"/>
    </location>
</feature>
<dbReference type="InterPro" id="IPR027417">
    <property type="entry name" value="P-loop_NTPase"/>
</dbReference>
<keyword evidence="7" id="KW-0234">DNA repair</keyword>
<dbReference type="PROSITE" id="PS51194">
    <property type="entry name" value="HELICASE_CTER"/>
    <property type="match status" value="1"/>
</dbReference>
<protein>
    <recommendedName>
        <fullName evidence="8">Probable DNA 3'-5' helicase RecG</fullName>
    </recommendedName>
</protein>
<evidence type="ECO:0000256" key="3">
    <source>
        <dbReference type="ARBA" id="ARBA00022801"/>
    </source>
</evidence>
<dbReference type="SMART" id="SM00487">
    <property type="entry name" value="DEXDc"/>
    <property type="match status" value="1"/>
</dbReference>
<dbReference type="InterPro" id="IPR001650">
    <property type="entry name" value="Helicase_C-like"/>
</dbReference>
<evidence type="ECO:0000256" key="4">
    <source>
        <dbReference type="ARBA" id="ARBA00022806"/>
    </source>
</evidence>
<dbReference type="InterPro" id="IPR012340">
    <property type="entry name" value="NA-bd_OB-fold"/>
</dbReference>
<evidence type="ECO:0000256" key="1">
    <source>
        <dbReference type="ARBA" id="ARBA00022741"/>
    </source>
</evidence>
<dbReference type="PANTHER" id="PTHR47964:SF1">
    <property type="entry name" value="ATP-DEPENDENT DNA HELICASE HOMOLOG RECG, CHLOROPLASTIC"/>
    <property type="match status" value="1"/>
</dbReference>
<dbReference type="InterPro" id="IPR045562">
    <property type="entry name" value="RecG_dom3_C"/>
</dbReference>
<dbReference type="SUPFAM" id="SSF50249">
    <property type="entry name" value="Nucleic acid-binding proteins"/>
    <property type="match status" value="1"/>
</dbReference>
<dbReference type="Gene3D" id="3.40.50.300">
    <property type="entry name" value="P-loop containing nucleotide triphosphate hydrolases"/>
    <property type="match status" value="2"/>
</dbReference>
<dbReference type="CDD" id="cd04488">
    <property type="entry name" value="RecG_wedge_OBF"/>
    <property type="match status" value="1"/>
</dbReference>
<dbReference type="PROSITE" id="PS51192">
    <property type="entry name" value="HELICASE_ATP_BIND_1"/>
    <property type="match status" value="1"/>
</dbReference>
<keyword evidence="4 11" id="KW-0347">Helicase</keyword>
<keyword evidence="3 11" id="KW-0378">Hydrolase</keyword>
<evidence type="ECO:0000256" key="2">
    <source>
        <dbReference type="ARBA" id="ARBA00022763"/>
    </source>
</evidence>
<dbReference type="EMBL" id="CP121208">
    <property type="protein sequence ID" value="WFM83969.1"/>
    <property type="molecule type" value="Genomic_DNA"/>
</dbReference>
<dbReference type="RefSeq" id="WP_278013364.1">
    <property type="nucleotide sequence ID" value="NZ_CP121208.1"/>
</dbReference>
<evidence type="ECO:0000259" key="9">
    <source>
        <dbReference type="PROSITE" id="PS51192"/>
    </source>
</evidence>
<evidence type="ECO:0000259" key="10">
    <source>
        <dbReference type="PROSITE" id="PS51194"/>
    </source>
</evidence>
<dbReference type="Pfam" id="PF00270">
    <property type="entry name" value="DEAD"/>
    <property type="match status" value="1"/>
</dbReference>